<evidence type="ECO:0000256" key="2">
    <source>
        <dbReference type="ARBA" id="ARBA00022737"/>
    </source>
</evidence>
<dbReference type="AlphaFoldDB" id="L9XFA0"/>
<dbReference type="InterPro" id="IPR000814">
    <property type="entry name" value="TBP"/>
</dbReference>
<dbReference type="FunFam" id="3.30.310.10:FF:000007">
    <property type="entry name" value="TATA-box-binding protein"/>
    <property type="match status" value="1"/>
</dbReference>
<evidence type="ECO:0000256" key="3">
    <source>
        <dbReference type="ARBA" id="ARBA00023015"/>
    </source>
</evidence>
<protein>
    <recommendedName>
        <fullName evidence="7">TATA-box-binding protein</fullName>
    </recommendedName>
    <alternativeName>
        <fullName evidence="7">Box A-binding protein</fullName>
        <shortName evidence="7">BAP</shortName>
    </alternativeName>
    <alternativeName>
        <fullName evidence="7">TATA sequence-binding protein</fullName>
        <shortName evidence="7">TBP</shortName>
    </alternativeName>
    <alternativeName>
        <fullName evidence="7">TATA-box factor</fullName>
    </alternativeName>
</protein>
<reference evidence="9 10" key="1">
    <citation type="journal article" date="2014" name="PLoS Genet.">
        <title>Phylogenetically driven sequencing of extremely halophilic archaea reveals strategies for static and dynamic osmo-response.</title>
        <authorList>
            <person name="Becker E.A."/>
            <person name="Seitzer P.M."/>
            <person name="Tritt A."/>
            <person name="Larsen D."/>
            <person name="Krusor M."/>
            <person name="Yao A.I."/>
            <person name="Wu D."/>
            <person name="Madern D."/>
            <person name="Eisen J.A."/>
            <person name="Darling A.E."/>
            <person name="Facciotti M.T."/>
        </authorList>
    </citation>
    <scope>NUCLEOTIDE SEQUENCE [LARGE SCALE GENOMIC DNA]</scope>
    <source>
        <strain evidence="9 10">DSM 18795</strain>
    </source>
</reference>
<dbReference type="Proteomes" id="UP000011531">
    <property type="component" value="Unassembled WGS sequence"/>
</dbReference>
<keyword evidence="5 7" id="KW-0804">Transcription</keyword>
<evidence type="ECO:0000256" key="4">
    <source>
        <dbReference type="ARBA" id="ARBA00023125"/>
    </source>
</evidence>
<feature type="repeat" description="1" evidence="7">
    <location>
        <begin position="10"/>
        <end position="86"/>
    </location>
</feature>
<dbReference type="GO" id="GO:0003700">
    <property type="term" value="F:DNA-binding transcription factor activity"/>
    <property type="evidence" value="ECO:0007669"/>
    <property type="project" value="UniProtKB-UniRule"/>
</dbReference>
<keyword evidence="4 7" id="KW-0238">DNA-binding</keyword>
<dbReference type="GO" id="GO:0003677">
    <property type="term" value="F:DNA binding"/>
    <property type="evidence" value="ECO:0007669"/>
    <property type="project" value="UniProtKB-KW"/>
</dbReference>
<evidence type="ECO:0000256" key="5">
    <source>
        <dbReference type="ARBA" id="ARBA00023163"/>
    </source>
</evidence>
<evidence type="ECO:0000256" key="7">
    <source>
        <dbReference type="HAMAP-Rule" id="MF_00408"/>
    </source>
</evidence>
<keyword evidence="3 7" id="KW-0805">Transcription regulation</keyword>
<name>L9XFA0_9EURY</name>
<dbReference type="PRINTS" id="PR00686">
    <property type="entry name" value="TIFACTORIID"/>
</dbReference>
<proteinExistence type="inferred from homology"/>
<comment type="caution">
    <text evidence="9">The sequence shown here is derived from an EMBL/GenBank/DDBJ whole genome shotgun (WGS) entry which is preliminary data.</text>
</comment>
<dbReference type="HAMAP" id="MF_00408">
    <property type="entry name" value="TATA_bind_prot_arch"/>
    <property type="match status" value="1"/>
</dbReference>
<keyword evidence="2 7" id="KW-0677">Repeat</keyword>
<dbReference type="STRING" id="1227498.C492_10815"/>
<dbReference type="PATRIC" id="fig|1227498.3.peg.2113"/>
<organism evidence="9 10">
    <name type="scientific">Natronococcus jeotgali DSM 18795</name>
    <dbReference type="NCBI Taxonomy" id="1227498"/>
    <lineage>
        <taxon>Archaea</taxon>
        <taxon>Methanobacteriati</taxon>
        <taxon>Methanobacteriota</taxon>
        <taxon>Stenosarchaea group</taxon>
        <taxon>Halobacteria</taxon>
        <taxon>Halobacteriales</taxon>
        <taxon>Natrialbaceae</taxon>
        <taxon>Natronococcus</taxon>
    </lineage>
</organism>
<evidence type="ECO:0000313" key="9">
    <source>
        <dbReference type="EMBL" id="ELY60056.1"/>
    </source>
</evidence>
<comment type="function">
    <text evidence="6 7 8">General factor that plays a role in the activation of archaeal genes transcribed by RNA polymerase. Binds specifically to the TATA box promoter element which lies close to the position of transcription initiation.</text>
</comment>
<evidence type="ECO:0000256" key="8">
    <source>
        <dbReference type="RuleBase" id="RU000523"/>
    </source>
</evidence>
<dbReference type="Gene3D" id="3.30.310.10">
    <property type="entry name" value="TATA-Binding Protein"/>
    <property type="match status" value="2"/>
</dbReference>
<dbReference type="RefSeq" id="WP_008423196.1">
    <property type="nucleotide sequence ID" value="NZ_AOIA01000094.1"/>
</dbReference>
<dbReference type="NCBIfam" id="NF001593">
    <property type="entry name" value="PRK00394.1-2"/>
    <property type="match status" value="1"/>
</dbReference>
<comment type="similarity">
    <text evidence="1 7 8">Belongs to the TBP family.</text>
</comment>
<evidence type="ECO:0000256" key="6">
    <source>
        <dbReference type="ARBA" id="ARBA00025680"/>
    </source>
</evidence>
<dbReference type="InterPro" id="IPR030491">
    <property type="entry name" value="TBP_CS"/>
</dbReference>
<dbReference type="GO" id="GO:0006352">
    <property type="term" value="P:DNA-templated transcription initiation"/>
    <property type="evidence" value="ECO:0007669"/>
    <property type="project" value="InterPro"/>
</dbReference>
<dbReference type="SUPFAM" id="SSF55945">
    <property type="entry name" value="TATA-box binding protein-like"/>
    <property type="match status" value="2"/>
</dbReference>
<accession>L9XFA0</accession>
<dbReference type="PROSITE" id="PS00351">
    <property type="entry name" value="TFIID"/>
    <property type="match status" value="1"/>
</dbReference>
<sequence>MTDPTDTITTENVVASGDTGREFDLQALADDLNNAQYDPNTFPGIVYRMDNPQSAGLIFHTGKIVCTGAKSVEDINKSAETIFNALKQLGIAVEENPFTIQNIVSSADLGCSLNLNAVAIGLGLGQIEYEPEQFPGLVYRLDKPDVVVLLFGSGKAVITGGTEIQDAATAVNVIISKLENVGLMNR</sequence>
<keyword evidence="10" id="KW-1185">Reference proteome</keyword>
<dbReference type="OrthoDB" id="350539at2157"/>
<dbReference type="Pfam" id="PF00352">
    <property type="entry name" value="TBP"/>
    <property type="match status" value="2"/>
</dbReference>
<gene>
    <name evidence="7" type="primary">tbp</name>
    <name evidence="9" type="ORF">C492_10815</name>
</gene>
<dbReference type="PANTHER" id="PTHR10126">
    <property type="entry name" value="TATA-BOX BINDING PROTEIN"/>
    <property type="match status" value="1"/>
</dbReference>
<evidence type="ECO:0000256" key="1">
    <source>
        <dbReference type="ARBA" id="ARBA00005560"/>
    </source>
</evidence>
<evidence type="ECO:0000313" key="10">
    <source>
        <dbReference type="Proteomes" id="UP000011531"/>
    </source>
</evidence>
<dbReference type="EMBL" id="AOIA01000094">
    <property type="protein sequence ID" value="ELY60056.1"/>
    <property type="molecule type" value="Genomic_DNA"/>
</dbReference>
<comment type="caution">
    <text evidence="7">Lacks conserved residue(s) required for the propagation of feature annotation.</text>
</comment>
<dbReference type="InterPro" id="IPR012295">
    <property type="entry name" value="TBP_dom_sf"/>
</dbReference>